<feature type="transmembrane region" description="Helical" evidence="1">
    <location>
        <begin position="81"/>
        <end position="104"/>
    </location>
</feature>
<keyword evidence="3" id="KW-1185">Reference proteome</keyword>
<comment type="caution">
    <text evidence="2">The sequence shown here is derived from an EMBL/GenBank/DDBJ whole genome shotgun (WGS) entry which is preliminary data.</text>
</comment>
<dbReference type="Proteomes" id="UP000092651">
    <property type="component" value="Unassembled WGS sequence"/>
</dbReference>
<reference evidence="2 3" key="1">
    <citation type="submission" date="2016-07" db="EMBL/GenBank/DDBJ databases">
        <authorList>
            <person name="Jeong J.-J."/>
            <person name="Kim D.W."/>
            <person name="Sang M.K."/>
            <person name="Choi I.-G."/>
            <person name="Kim K.D."/>
        </authorList>
    </citation>
    <scope>NUCLEOTIDE SEQUENCE [LARGE SCALE GENOMIC DNA]</scope>
    <source>
        <strain evidence="2 3">UTM-3</strain>
    </source>
</reference>
<proteinExistence type="predicted"/>
<evidence type="ECO:0000313" key="3">
    <source>
        <dbReference type="Proteomes" id="UP000092651"/>
    </source>
</evidence>
<evidence type="ECO:0000313" key="2">
    <source>
        <dbReference type="EMBL" id="OCA69301.1"/>
    </source>
</evidence>
<protein>
    <recommendedName>
        <fullName evidence="4">DUF1449 domain-containing protein</fullName>
    </recommendedName>
</protein>
<name>A0A1B8ZCF6_9FLAO</name>
<feature type="transmembrane region" description="Helical" evidence="1">
    <location>
        <begin position="6"/>
        <end position="31"/>
    </location>
</feature>
<dbReference type="RefSeq" id="WP_065395489.1">
    <property type="nucleotide sequence ID" value="NZ_MAYH01000045.1"/>
</dbReference>
<feature type="transmembrane region" description="Helical" evidence="1">
    <location>
        <begin position="110"/>
        <end position="132"/>
    </location>
</feature>
<organism evidence="2 3">
    <name type="scientific">Chryseobacterium artocarpi</name>
    <dbReference type="NCBI Taxonomy" id="1414727"/>
    <lineage>
        <taxon>Bacteria</taxon>
        <taxon>Pseudomonadati</taxon>
        <taxon>Bacteroidota</taxon>
        <taxon>Flavobacteriia</taxon>
        <taxon>Flavobacteriales</taxon>
        <taxon>Weeksellaceae</taxon>
        <taxon>Chryseobacterium group</taxon>
        <taxon>Chryseobacterium</taxon>
    </lineage>
</organism>
<dbReference type="OrthoDB" id="996420at2"/>
<accession>A0A1B8ZCF6</accession>
<dbReference type="EMBL" id="MAYH01000045">
    <property type="protein sequence ID" value="OCA69301.1"/>
    <property type="molecule type" value="Genomic_DNA"/>
</dbReference>
<dbReference type="Gene3D" id="2.40.50.140">
    <property type="entry name" value="Nucleic acid-binding proteins"/>
    <property type="match status" value="1"/>
</dbReference>
<keyword evidence="1" id="KW-1133">Transmembrane helix</keyword>
<sequence>MTFQEFLNIAFSPVNTILSVLLGLSVVYWLFTIITGLDIDVGIHSDLDVGTDTHVPDGHIHAPDHDASAWMHFLKFLNLDIVPITYFLTLSLLITWLGSFYLNYFVPMPTWLGLLILFPLMIIGMLLTKFILKPLNPFFKEINHKGEASYAFLGREGRLKSTIQDDKIGMMEVFIGSDPMTLMVRSQDGVKLEHGTYVMIVDEDPEKRLYYVQKSMRY</sequence>
<evidence type="ECO:0008006" key="4">
    <source>
        <dbReference type="Google" id="ProtNLM"/>
    </source>
</evidence>
<evidence type="ECO:0000256" key="1">
    <source>
        <dbReference type="SAM" id="Phobius"/>
    </source>
</evidence>
<keyword evidence="1" id="KW-0812">Transmembrane</keyword>
<gene>
    <name evidence="2" type="ORF">BBI01_14180</name>
</gene>
<dbReference type="AlphaFoldDB" id="A0A1B8ZCF6"/>
<dbReference type="InterPro" id="IPR012340">
    <property type="entry name" value="NA-bd_OB-fold"/>
</dbReference>
<keyword evidence="1" id="KW-0472">Membrane</keyword>